<feature type="domain" description="Nitroreductase" evidence="6">
    <location>
        <begin position="8"/>
        <end position="191"/>
    </location>
</feature>
<dbReference type="Proteomes" id="UP000195331">
    <property type="component" value="Chromosome"/>
</dbReference>
<reference evidence="7 8" key="1">
    <citation type="submission" date="2017-04" db="EMBL/GenBank/DDBJ databases">
        <title>Whole Genome Sequence of 1,4-Dioxane Degrading Bacterium Mycobacterium dioxanotrophicus PH-06.</title>
        <authorList>
            <person name="He Y."/>
        </authorList>
    </citation>
    <scope>NUCLEOTIDE SEQUENCE [LARGE SCALE GENOMIC DNA]</scope>
    <source>
        <strain evidence="7 8">PH-06</strain>
    </source>
</reference>
<dbReference type="PANTHER" id="PTHR43673">
    <property type="entry name" value="NAD(P)H NITROREDUCTASE YDGI-RELATED"/>
    <property type="match status" value="1"/>
</dbReference>
<comment type="cofactor">
    <cofactor evidence="1">
        <name>FMN</name>
        <dbReference type="ChEBI" id="CHEBI:58210"/>
    </cofactor>
</comment>
<evidence type="ECO:0000256" key="4">
    <source>
        <dbReference type="ARBA" id="ARBA00022643"/>
    </source>
</evidence>
<evidence type="ECO:0000256" key="5">
    <source>
        <dbReference type="ARBA" id="ARBA00023002"/>
    </source>
</evidence>
<keyword evidence="3" id="KW-0285">Flavoprotein</keyword>
<dbReference type="EMBL" id="CP020809">
    <property type="protein sequence ID" value="ART72413.1"/>
    <property type="molecule type" value="Genomic_DNA"/>
</dbReference>
<evidence type="ECO:0000313" key="7">
    <source>
        <dbReference type="EMBL" id="ART72413.1"/>
    </source>
</evidence>
<name>A0A1Y0CAZ7_9MYCO</name>
<proteinExistence type="inferred from homology"/>
<accession>A0A1Y0CAZ7</accession>
<gene>
    <name evidence="7" type="ORF">BTO20_31095</name>
</gene>
<protein>
    <submittedName>
        <fullName evidence="7">Oxidoreductase</fullName>
    </submittedName>
</protein>
<comment type="similarity">
    <text evidence="2">Belongs to the nitroreductase family.</text>
</comment>
<organism evidence="7 8">
    <name type="scientific">Mycobacterium dioxanotrophicus</name>
    <dbReference type="NCBI Taxonomy" id="482462"/>
    <lineage>
        <taxon>Bacteria</taxon>
        <taxon>Bacillati</taxon>
        <taxon>Actinomycetota</taxon>
        <taxon>Actinomycetes</taxon>
        <taxon>Mycobacteriales</taxon>
        <taxon>Mycobacteriaceae</taxon>
        <taxon>Mycobacterium</taxon>
    </lineage>
</organism>
<dbReference type="PANTHER" id="PTHR43673:SF2">
    <property type="entry name" value="NITROREDUCTASE"/>
    <property type="match status" value="1"/>
</dbReference>
<keyword evidence="5" id="KW-0560">Oxidoreductase</keyword>
<dbReference type="SUPFAM" id="SSF55469">
    <property type="entry name" value="FMN-dependent nitroreductase-like"/>
    <property type="match status" value="1"/>
</dbReference>
<dbReference type="Gene3D" id="3.40.109.10">
    <property type="entry name" value="NADH Oxidase"/>
    <property type="match status" value="1"/>
</dbReference>
<dbReference type="KEGG" id="mdx:BTO20_31095"/>
<dbReference type="CDD" id="cd02136">
    <property type="entry name" value="PnbA_NfnB-like"/>
    <property type="match status" value="1"/>
</dbReference>
<dbReference type="RefSeq" id="WP_087079719.1">
    <property type="nucleotide sequence ID" value="NZ_CP020809.1"/>
</dbReference>
<evidence type="ECO:0000256" key="3">
    <source>
        <dbReference type="ARBA" id="ARBA00022630"/>
    </source>
</evidence>
<sequence length="217" mass="23767">MHDLEAAILARHSTRLFRPNKPVPRQLVDEALELAIHAPSNSNVQPWQVVFTTGPARDRLVKALLAEAQATDPQIPPLPAQFEHYRRDVGKLVYGAMGIARADVAARRLAVLRNWEFFGAPLAGVVCMHRELGHADSLGVGMFLQTFLLALTARGLDSCVQVSIAGYPEIVREQLGISDDMRIMCGVAVGYGVTDFPANTVRSPRNPVSDNVSYLED</sequence>
<dbReference type="AlphaFoldDB" id="A0A1Y0CAZ7"/>
<evidence type="ECO:0000313" key="8">
    <source>
        <dbReference type="Proteomes" id="UP000195331"/>
    </source>
</evidence>
<evidence type="ECO:0000259" key="6">
    <source>
        <dbReference type="Pfam" id="PF00881"/>
    </source>
</evidence>
<dbReference type="InterPro" id="IPR029479">
    <property type="entry name" value="Nitroreductase"/>
</dbReference>
<dbReference type="GO" id="GO:0016491">
    <property type="term" value="F:oxidoreductase activity"/>
    <property type="evidence" value="ECO:0007669"/>
    <property type="project" value="UniProtKB-KW"/>
</dbReference>
<evidence type="ECO:0000256" key="2">
    <source>
        <dbReference type="ARBA" id="ARBA00007118"/>
    </source>
</evidence>
<dbReference type="Pfam" id="PF00881">
    <property type="entry name" value="Nitroreductase"/>
    <property type="match status" value="1"/>
</dbReference>
<dbReference type="OrthoDB" id="9798230at2"/>
<keyword evidence="8" id="KW-1185">Reference proteome</keyword>
<dbReference type="InterPro" id="IPR000415">
    <property type="entry name" value="Nitroreductase-like"/>
</dbReference>
<evidence type="ECO:0000256" key="1">
    <source>
        <dbReference type="ARBA" id="ARBA00001917"/>
    </source>
</evidence>
<keyword evidence="4" id="KW-0288">FMN</keyword>